<dbReference type="PATRIC" id="fig|69279.3.peg.3066"/>
<reference evidence="2 4" key="1">
    <citation type="submission" date="2014-02" db="EMBL/GenBank/DDBJ databases">
        <title>Aquamicrobium defluvii Genome sequencing.</title>
        <authorList>
            <person name="Wang X."/>
        </authorList>
    </citation>
    <scope>NUCLEOTIDE SEQUENCE [LARGE SCALE GENOMIC DNA]</scope>
    <source>
        <strain evidence="2 4">W13Z1</strain>
    </source>
</reference>
<feature type="region of interest" description="Disordered" evidence="1">
    <location>
        <begin position="1"/>
        <end position="27"/>
    </location>
</feature>
<dbReference type="Proteomes" id="UP000294958">
    <property type="component" value="Unassembled WGS sequence"/>
</dbReference>
<dbReference type="Proteomes" id="UP000019849">
    <property type="component" value="Unassembled WGS sequence"/>
</dbReference>
<evidence type="ECO:0000256" key="1">
    <source>
        <dbReference type="SAM" id="MobiDB-lite"/>
    </source>
</evidence>
<comment type="caution">
    <text evidence="2">The sequence shown here is derived from an EMBL/GenBank/DDBJ whole genome shotgun (WGS) entry which is preliminary data.</text>
</comment>
<name>A0A011TKA1_9HYPH</name>
<evidence type="ECO:0000313" key="3">
    <source>
        <dbReference type="EMBL" id="TDR34433.1"/>
    </source>
</evidence>
<evidence type="ECO:0000313" key="5">
    <source>
        <dbReference type="Proteomes" id="UP000294958"/>
    </source>
</evidence>
<evidence type="ECO:0000313" key="2">
    <source>
        <dbReference type="EMBL" id="EXL04422.1"/>
    </source>
</evidence>
<reference evidence="3 5" key="2">
    <citation type="submission" date="2019-03" db="EMBL/GenBank/DDBJ databases">
        <title>Genomic Encyclopedia of Type Strains, Phase IV (KMG-IV): sequencing the most valuable type-strain genomes for metagenomic binning, comparative biology and taxonomic classification.</title>
        <authorList>
            <person name="Goeker M."/>
        </authorList>
    </citation>
    <scope>NUCLEOTIDE SEQUENCE [LARGE SCALE GENOMIC DNA]</scope>
    <source>
        <strain evidence="3 5">DSM 11603</strain>
    </source>
</reference>
<keyword evidence="5" id="KW-1185">Reference proteome</keyword>
<dbReference type="RefSeq" id="WP_035028331.1">
    <property type="nucleotide sequence ID" value="NZ_KK073893.1"/>
</dbReference>
<dbReference type="STRING" id="69279.BG36_09870"/>
<feature type="compositionally biased region" description="Basic and acidic residues" evidence="1">
    <location>
        <begin position="11"/>
        <end position="27"/>
    </location>
</feature>
<accession>A0A011TKA1</accession>
<dbReference type="AlphaFoldDB" id="A0A011TKA1"/>
<proteinExistence type="predicted"/>
<sequence>MRTPARPPLDGLKKRLERSRTERGGRSRDGFLRETFVLSRPEARAKAQEWFRRWPKQAYWTEIESWFERPGDIIEFTIRRLPAAD</sequence>
<dbReference type="HOGENOM" id="CLU_172360_1_0_5"/>
<dbReference type="eggNOG" id="ENOG5032Y66">
    <property type="taxonomic scope" value="Bacteria"/>
</dbReference>
<organism evidence="2 4">
    <name type="scientific">Aquamicrobium defluvii</name>
    <dbReference type="NCBI Taxonomy" id="69279"/>
    <lineage>
        <taxon>Bacteria</taxon>
        <taxon>Pseudomonadati</taxon>
        <taxon>Pseudomonadota</taxon>
        <taxon>Alphaproteobacteria</taxon>
        <taxon>Hyphomicrobiales</taxon>
        <taxon>Phyllobacteriaceae</taxon>
        <taxon>Aquamicrobium</taxon>
    </lineage>
</organism>
<protein>
    <submittedName>
        <fullName evidence="2">Uncharacterized protein</fullName>
    </submittedName>
</protein>
<dbReference type="OrthoDB" id="9813419at2"/>
<dbReference type="EMBL" id="SNZF01000014">
    <property type="protein sequence ID" value="TDR34433.1"/>
    <property type="molecule type" value="Genomic_DNA"/>
</dbReference>
<gene>
    <name evidence="2" type="ORF">BG36_09870</name>
    <name evidence="3" type="ORF">DES43_11439</name>
</gene>
<dbReference type="EMBL" id="JENY01000021">
    <property type="protein sequence ID" value="EXL04422.1"/>
    <property type="molecule type" value="Genomic_DNA"/>
</dbReference>
<evidence type="ECO:0000313" key="4">
    <source>
        <dbReference type="Proteomes" id="UP000019849"/>
    </source>
</evidence>